<organism evidence="1 2">
    <name type="scientific">Gibberella subglutinans</name>
    <name type="common">Fusarium subglutinans</name>
    <dbReference type="NCBI Taxonomy" id="42677"/>
    <lineage>
        <taxon>Eukaryota</taxon>
        <taxon>Fungi</taxon>
        <taxon>Dikarya</taxon>
        <taxon>Ascomycota</taxon>
        <taxon>Pezizomycotina</taxon>
        <taxon>Sordariomycetes</taxon>
        <taxon>Hypocreomycetidae</taxon>
        <taxon>Hypocreales</taxon>
        <taxon>Nectriaceae</taxon>
        <taxon>Fusarium</taxon>
        <taxon>Fusarium fujikuroi species complex</taxon>
    </lineage>
</organism>
<dbReference type="Pfam" id="PF14388">
    <property type="entry name" value="DUF4419"/>
    <property type="match status" value="1"/>
</dbReference>
<dbReference type="OrthoDB" id="9978173at2759"/>
<accession>A0A8H5Q407</accession>
<sequence>MNPPIQTKDLDDPYVADDFLSRLSIANWKKSDGVSKHQLSYGDTEVVPCHNGFIWAAAKVYDSDSALTIRIDDMWLAMLAHLKPVLYRHSRFTRITTLSTFTNEDLDDRILVASRLTDVVKTKLGDPLASTLMPNFSTTMPVDTTSAALFLLGDYCEFRQHRTLSPKKNRSFKNTIFVGGPRDWISLRQKLAQIRILRKELEPLVNSLSGLVNLILQAGLQQDNSHNTGEPPYVALEQSGHLSAGWLLNFLQPLANNQPRFHLDKESHPAVATLPILVKDGQDLHHHTMIGGLLGYSTSPIVDDMQTQTERHLVQPVSGWMTYNDKAPTASTRKMAKEQQEK</sequence>
<reference evidence="1 2" key="1">
    <citation type="submission" date="2020-05" db="EMBL/GenBank/DDBJ databases">
        <title>Identification and distribution of gene clusters putatively required for synthesis of sphingolipid metabolism inhibitors in phylogenetically diverse species of the filamentous fungus Fusarium.</title>
        <authorList>
            <person name="Kim H.-S."/>
            <person name="Busman M."/>
            <person name="Brown D.W."/>
            <person name="Divon H."/>
            <person name="Uhlig S."/>
            <person name="Proctor R.H."/>
        </authorList>
    </citation>
    <scope>NUCLEOTIDE SEQUENCE [LARGE SCALE GENOMIC DNA]</scope>
    <source>
        <strain evidence="1 2">NRRL 66333</strain>
    </source>
</reference>
<protein>
    <submittedName>
        <fullName evidence="1">Uncharacterized protein</fullName>
    </submittedName>
</protein>
<evidence type="ECO:0000313" key="2">
    <source>
        <dbReference type="Proteomes" id="UP000547976"/>
    </source>
</evidence>
<dbReference type="InterPro" id="IPR025533">
    <property type="entry name" value="DUF4419"/>
</dbReference>
<dbReference type="Proteomes" id="UP000547976">
    <property type="component" value="Unassembled WGS sequence"/>
</dbReference>
<name>A0A8H5Q407_GIBSU</name>
<dbReference type="AlphaFoldDB" id="A0A8H5Q407"/>
<proteinExistence type="predicted"/>
<dbReference type="GeneID" id="59317490"/>
<comment type="caution">
    <text evidence="1">The sequence shown here is derived from an EMBL/GenBank/DDBJ whole genome shotgun (WGS) entry which is preliminary data.</text>
</comment>
<evidence type="ECO:0000313" key="1">
    <source>
        <dbReference type="EMBL" id="KAF5608214.1"/>
    </source>
</evidence>
<keyword evidence="2" id="KW-1185">Reference proteome</keyword>
<dbReference type="EMBL" id="JAAOAV010000043">
    <property type="protein sequence ID" value="KAF5608214.1"/>
    <property type="molecule type" value="Genomic_DNA"/>
</dbReference>
<dbReference type="RefSeq" id="XP_036539672.1">
    <property type="nucleotide sequence ID" value="XM_036682772.1"/>
</dbReference>
<gene>
    <name evidence="1" type="ORF">FSUBG_4750</name>
</gene>